<dbReference type="PANTHER" id="PTHR11092">
    <property type="entry name" value="SUGAR NUCLEOTIDE EPIMERASE RELATED"/>
    <property type="match status" value="1"/>
</dbReference>
<dbReference type="Proteomes" id="UP001519460">
    <property type="component" value="Unassembled WGS sequence"/>
</dbReference>
<name>A0ABD0JTM3_9CAEN</name>
<dbReference type="InterPro" id="IPR036291">
    <property type="entry name" value="NAD(P)-bd_dom_sf"/>
</dbReference>
<comment type="caution">
    <text evidence="2">The sequence shown here is derived from an EMBL/GenBank/DDBJ whole genome shotgun (WGS) entry which is preliminary data.</text>
</comment>
<evidence type="ECO:0000313" key="3">
    <source>
        <dbReference type="Proteomes" id="UP001519460"/>
    </source>
</evidence>
<evidence type="ECO:0000259" key="1">
    <source>
        <dbReference type="Pfam" id="PF08338"/>
    </source>
</evidence>
<feature type="domain" description="DUF1731" evidence="1">
    <location>
        <begin position="78"/>
        <end position="124"/>
    </location>
</feature>
<keyword evidence="3" id="KW-1185">Reference proteome</keyword>
<accession>A0ABD0JTM3</accession>
<dbReference type="SUPFAM" id="SSF51735">
    <property type="entry name" value="NAD(P)-binding Rossmann-fold domains"/>
    <property type="match status" value="1"/>
</dbReference>
<reference evidence="2 3" key="1">
    <citation type="journal article" date="2023" name="Sci. Data">
        <title>Genome assembly of the Korean intertidal mud-creeper Batillaria attramentaria.</title>
        <authorList>
            <person name="Patra A.K."/>
            <person name="Ho P.T."/>
            <person name="Jun S."/>
            <person name="Lee S.J."/>
            <person name="Kim Y."/>
            <person name="Won Y.J."/>
        </authorList>
    </citation>
    <scope>NUCLEOTIDE SEQUENCE [LARGE SCALE GENOMIC DNA]</scope>
    <source>
        <strain evidence="2">Wonlab-2016</strain>
    </source>
</reference>
<dbReference type="PANTHER" id="PTHR11092:SF0">
    <property type="entry name" value="EPIMERASE FAMILY PROTEIN SDR39U1"/>
    <property type="match status" value="1"/>
</dbReference>
<organism evidence="2 3">
    <name type="scientific">Batillaria attramentaria</name>
    <dbReference type="NCBI Taxonomy" id="370345"/>
    <lineage>
        <taxon>Eukaryota</taxon>
        <taxon>Metazoa</taxon>
        <taxon>Spiralia</taxon>
        <taxon>Lophotrochozoa</taxon>
        <taxon>Mollusca</taxon>
        <taxon>Gastropoda</taxon>
        <taxon>Caenogastropoda</taxon>
        <taxon>Sorbeoconcha</taxon>
        <taxon>Cerithioidea</taxon>
        <taxon>Batillariidae</taxon>
        <taxon>Batillaria</taxon>
    </lineage>
</organism>
<protein>
    <recommendedName>
        <fullName evidence="1">DUF1731 domain-containing protein</fullName>
    </recommendedName>
</protein>
<dbReference type="Pfam" id="PF08338">
    <property type="entry name" value="DUF1731"/>
    <property type="match status" value="1"/>
</dbReference>
<dbReference type="InterPro" id="IPR013549">
    <property type="entry name" value="DUF1731"/>
</dbReference>
<dbReference type="AlphaFoldDB" id="A0ABD0JTM3"/>
<sequence length="126" mass="13957">MIQSLYVPYLLGLGGRIGKGDQWFPWIHVKDVAGLVTYAIMHDHVSGILNGVAPEAVTSAEFARIFGRVLRRPSVVPVPGFVMKAVFGRERSHVVLDGQKVIPKRTLETGYPFSYPCLVSACQDFR</sequence>
<dbReference type="Gene3D" id="3.40.50.720">
    <property type="entry name" value="NAD(P)-binding Rossmann-like Domain"/>
    <property type="match status" value="1"/>
</dbReference>
<evidence type="ECO:0000313" key="2">
    <source>
        <dbReference type="EMBL" id="KAK7478372.1"/>
    </source>
</evidence>
<dbReference type="EMBL" id="JACVVK020000327">
    <property type="protein sequence ID" value="KAK7478372.1"/>
    <property type="molecule type" value="Genomic_DNA"/>
</dbReference>
<proteinExistence type="predicted"/>
<gene>
    <name evidence="2" type="ORF">BaRGS_00030376</name>
</gene>